<feature type="chain" id="PRO_5015919685" evidence="2">
    <location>
        <begin position="26"/>
        <end position="244"/>
    </location>
</feature>
<evidence type="ECO:0000256" key="2">
    <source>
        <dbReference type="SAM" id="SignalP"/>
    </source>
</evidence>
<sequence length="244" mass="25524">MNKYNIATTAVKAFTLSVLAFSAQAANLVTNGDFSLTTNGPGEFNTTYTQVTGWASSGYNFIFAPGTADTTGSYTPQFNGNLQLWGPGNGSANGMPATSPVGGNYVGADGAYEVGAITQTINGLTVGGQYTVGFWWAAAQQYNFNGATTEQWKVSLGNDTLATAIYDNANHGFSGWMYQTFTYTASNTSEVLSFLAVGTPAGEPPFSLLAGVTMTPTPIPAAAFFVAPALLGVFGLSRRKQKKC</sequence>
<feature type="signal peptide" evidence="2">
    <location>
        <begin position="1"/>
        <end position="25"/>
    </location>
</feature>
<name>A0A2W4QJF7_9GAMM</name>
<feature type="transmembrane region" description="Helical" evidence="1">
    <location>
        <begin position="219"/>
        <end position="237"/>
    </location>
</feature>
<protein>
    <submittedName>
        <fullName evidence="3">PEP-CTERM sorting domain-containing protein</fullName>
    </submittedName>
</protein>
<evidence type="ECO:0000313" key="3">
    <source>
        <dbReference type="EMBL" id="PZN72321.1"/>
    </source>
</evidence>
<accession>A0A2W4QJF7</accession>
<dbReference type="Proteomes" id="UP000249396">
    <property type="component" value="Unassembled WGS sequence"/>
</dbReference>
<dbReference type="AlphaFoldDB" id="A0A2W4QJF7"/>
<gene>
    <name evidence="3" type="ORF">DM484_24670</name>
</gene>
<keyword evidence="1" id="KW-1133">Transmembrane helix</keyword>
<organism evidence="3 4">
    <name type="scientific">Candidatus Methylumidiphilus alinenensis</name>
    <dbReference type="NCBI Taxonomy" id="2202197"/>
    <lineage>
        <taxon>Bacteria</taxon>
        <taxon>Pseudomonadati</taxon>
        <taxon>Pseudomonadota</taxon>
        <taxon>Gammaproteobacteria</taxon>
        <taxon>Methylococcales</taxon>
        <taxon>Candidatus Methylumidiphilus</taxon>
    </lineage>
</organism>
<evidence type="ECO:0000256" key="1">
    <source>
        <dbReference type="SAM" id="Phobius"/>
    </source>
</evidence>
<keyword evidence="1" id="KW-0472">Membrane</keyword>
<comment type="caution">
    <text evidence="3">The sequence shown here is derived from an EMBL/GenBank/DDBJ whole genome shotgun (WGS) entry which is preliminary data.</text>
</comment>
<proteinExistence type="predicted"/>
<dbReference type="EMBL" id="QJPH01000492">
    <property type="protein sequence ID" value="PZN72321.1"/>
    <property type="molecule type" value="Genomic_DNA"/>
</dbReference>
<keyword evidence="2" id="KW-0732">Signal</keyword>
<evidence type="ECO:0000313" key="4">
    <source>
        <dbReference type="Proteomes" id="UP000249396"/>
    </source>
</evidence>
<reference evidence="3 4" key="1">
    <citation type="journal article" date="2018" name="Aquat. Microb. Ecol.">
        <title>Gammaproteobacterial methanotrophs dominate.</title>
        <authorList>
            <person name="Rissanen A.J."/>
            <person name="Saarenheimo J."/>
            <person name="Tiirola M."/>
            <person name="Peura S."/>
            <person name="Aalto S.L."/>
            <person name="Karvinen A."/>
            <person name="Nykanen H."/>
        </authorList>
    </citation>
    <scope>NUCLEOTIDE SEQUENCE [LARGE SCALE GENOMIC DNA]</scope>
    <source>
        <strain evidence="3">AMbin10</strain>
    </source>
</reference>
<keyword evidence="1" id="KW-0812">Transmembrane</keyword>